<comment type="caution">
    <text evidence="3">The sequence shown here is derived from an EMBL/GenBank/DDBJ whole genome shotgun (WGS) entry which is preliminary data.</text>
</comment>
<organism evidence="3 4">
    <name type="scientific">Pseudobythopirellula maris</name>
    <dbReference type="NCBI Taxonomy" id="2527991"/>
    <lineage>
        <taxon>Bacteria</taxon>
        <taxon>Pseudomonadati</taxon>
        <taxon>Planctomycetota</taxon>
        <taxon>Planctomycetia</taxon>
        <taxon>Pirellulales</taxon>
        <taxon>Lacipirellulaceae</taxon>
        <taxon>Pseudobythopirellula</taxon>
    </lineage>
</organism>
<dbReference type="InterPro" id="IPR032466">
    <property type="entry name" value="Metal_Hydrolase"/>
</dbReference>
<reference evidence="3 4" key="1">
    <citation type="submission" date="2019-02" db="EMBL/GenBank/DDBJ databases">
        <title>Deep-cultivation of Planctomycetes and their phenomic and genomic characterization uncovers novel biology.</title>
        <authorList>
            <person name="Wiegand S."/>
            <person name="Jogler M."/>
            <person name="Boedeker C."/>
            <person name="Pinto D."/>
            <person name="Vollmers J."/>
            <person name="Rivas-Marin E."/>
            <person name="Kohn T."/>
            <person name="Peeters S.H."/>
            <person name="Heuer A."/>
            <person name="Rast P."/>
            <person name="Oberbeckmann S."/>
            <person name="Bunk B."/>
            <person name="Jeske O."/>
            <person name="Meyerdierks A."/>
            <person name="Storesund J.E."/>
            <person name="Kallscheuer N."/>
            <person name="Luecker S."/>
            <person name="Lage O.M."/>
            <person name="Pohl T."/>
            <person name="Merkel B.J."/>
            <person name="Hornburger P."/>
            <person name="Mueller R.-W."/>
            <person name="Bruemmer F."/>
            <person name="Labrenz M."/>
            <person name="Spormann A.M."/>
            <person name="Op Den Camp H."/>
            <person name="Overmann J."/>
            <person name="Amann R."/>
            <person name="Jetten M.S.M."/>
            <person name="Mascher T."/>
            <person name="Medema M.H."/>
            <person name="Devos D.P."/>
            <person name="Kaster A.-K."/>
            <person name="Ovreas L."/>
            <person name="Rohde M."/>
            <person name="Galperin M.Y."/>
            <person name="Jogler C."/>
        </authorList>
    </citation>
    <scope>NUCLEOTIDE SEQUENCE [LARGE SCALE GENOMIC DNA]</scope>
    <source>
        <strain evidence="3 4">Mal64</strain>
    </source>
</reference>
<gene>
    <name evidence="3" type="primary">nfdA</name>
    <name evidence="3" type="ORF">Mal64_21450</name>
</gene>
<dbReference type="GO" id="GO:0016810">
    <property type="term" value="F:hydrolase activity, acting on carbon-nitrogen (but not peptide) bonds"/>
    <property type="evidence" value="ECO:0007669"/>
    <property type="project" value="InterPro"/>
</dbReference>
<accession>A0A5C5ZNB0</accession>
<dbReference type="InterPro" id="IPR033932">
    <property type="entry name" value="YtcJ-like"/>
</dbReference>
<name>A0A5C5ZNB0_9BACT</name>
<sequence precursor="true">MAWSHWWGASLSLACALLAPASAASETRDPESLLITGGRVWTADPDRPWAEALLTVGDKIAFVGDLDEAQPRAPAGARVVDATGGLVTPGWFDSHIHLLSGGMSLSQVQLRDAATKEEFVRRLRNVAAGRTPGQWIQGGDWDHTLWGGDLPTRDWIDAVTPDNPVWIGRLDGHMALANTAAFKAAGFDESAVAPPGGAIERDERGRPTGLLRDNAMALVGHAAPPASDTERLEALDAATDYLFARGVTSVYHVGSLNDLRLLRAAHTAGRLRLRVHAATQLSQWRRLAEEIERHGAGDEWLRAGALKGFVDGSLGSHTAAFLEPYDDKPTDRGLLVNSPQDLDAWTRGADAAGLQVAVHAIGDRAIRLQLDVFERVARANGPRDRRFRIEHAQHIAAEDLPRFAELGVIASMQPYHCIDDGRWALPLIGATRCETTYAFRGLIDAGARVALGSDWPVAPPTPLEGVYAAVTRRTLDDKNPGGWFPAQKISVGEALRGYTTEAAYAEFAEQEKGALKPGLLADVVIVDRDLFTAPQETIADARVRCTVVGGRVVYESPAAASGP</sequence>
<protein>
    <submittedName>
        <fullName evidence="3">N-substituted formamide deformylase</fullName>
        <ecNumber evidence="3">3.5.1.91</ecNumber>
    </submittedName>
</protein>
<dbReference type="Proteomes" id="UP000315440">
    <property type="component" value="Unassembled WGS sequence"/>
</dbReference>
<dbReference type="EC" id="3.5.1.91" evidence="3"/>
<evidence type="ECO:0000313" key="3">
    <source>
        <dbReference type="EMBL" id="TWT88658.1"/>
    </source>
</evidence>
<keyword evidence="4" id="KW-1185">Reference proteome</keyword>
<keyword evidence="1" id="KW-0732">Signal</keyword>
<dbReference type="AlphaFoldDB" id="A0A5C5ZNB0"/>
<evidence type="ECO:0000259" key="2">
    <source>
        <dbReference type="Pfam" id="PF07969"/>
    </source>
</evidence>
<dbReference type="SUPFAM" id="SSF51556">
    <property type="entry name" value="Metallo-dependent hydrolases"/>
    <property type="match status" value="1"/>
</dbReference>
<dbReference type="Gene3D" id="3.10.310.70">
    <property type="match status" value="1"/>
</dbReference>
<feature type="signal peptide" evidence="1">
    <location>
        <begin position="1"/>
        <end position="23"/>
    </location>
</feature>
<dbReference type="Gene3D" id="2.30.40.10">
    <property type="entry name" value="Urease, subunit C, domain 1"/>
    <property type="match status" value="1"/>
</dbReference>
<dbReference type="SUPFAM" id="SSF51338">
    <property type="entry name" value="Composite domain of metallo-dependent hydrolases"/>
    <property type="match status" value="1"/>
</dbReference>
<dbReference type="Gene3D" id="3.20.20.140">
    <property type="entry name" value="Metal-dependent hydrolases"/>
    <property type="match status" value="1"/>
</dbReference>
<dbReference type="OrthoDB" id="9767366at2"/>
<feature type="domain" description="Amidohydrolase 3" evidence="2">
    <location>
        <begin position="78"/>
        <end position="554"/>
    </location>
</feature>
<dbReference type="PANTHER" id="PTHR22642">
    <property type="entry name" value="IMIDAZOLONEPROPIONASE"/>
    <property type="match status" value="1"/>
</dbReference>
<dbReference type="CDD" id="cd01300">
    <property type="entry name" value="YtcJ_like"/>
    <property type="match status" value="1"/>
</dbReference>
<dbReference type="RefSeq" id="WP_146399900.1">
    <property type="nucleotide sequence ID" value="NZ_SJPQ01000002.1"/>
</dbReference>
<dbReference type="Pfam" id="PF07969">
    <property type="entry name" value="Amidohydro_3"/>
    <property type="match status" value="1"/>
</dbReference>
<dbReference type="PANTHER" id="PTHR22642:SF2">
    <property type="entry name" value="PROTEIN LONG AFTER FAR-RED 3"/>
    <property type="match status" value="1"/>
</dbReference>
<dbReference type="EMBL" id="SJPQ01000002">
    <property type="protein sequence ID" value="TWT88658.1"/>
    <property type="molecule type" value="Genomic_DNA"/>
</dbReference>
<evidence type="ECO:0000256" key="1">
    <source>
        <dbReference type="SAM" id="SignalP"/>
    </source>
</evidence>
<dbReference type="InterPro" id="IPR013108">
    <property type="entry name" value="Amidohydro_3"/>
</dbReference>
<evidence type="ECO:0000313" key="4">
    <source>
        <dbReference type="Proteomes" id="UP000315440"/>
    </source>
</evidence>
<keyword evidence="3" id="KW-0378">Hydrolase</keyword>
<feature type="chain" id="PRO_5022801612" evidence="1">
    <location>
        <begin position="24"/>
        <end position="563"/>
    </location>
</feature>
<proteinExistence type="predicted"/>
<dbReference type="InterPro" id="IPR011059">
    <property type="entry name" value="Metal-dep_hydrolase_composite"/>
</dbReference>